<keyword evidence="3" id="KW-0378">Hydrolase</keyword>
<dbReference type="PANTHER" id="PTHR46112:SF3">
    <property type="entry name" value="AMINOPEPTIDASE YPDF"/>
    <property type="match status" value="1"/>
</dbReference>
<dbReference type="InterPro" id="IPR000587">
    <property type="entry name" value="Creatinase_N"/>
</dbReference>
<dbReference type="InterPro" id="IPR029149">
    <property type="entry name" value="Creatin/AminoP/Spt16_N"/>
</dbReference>
<dbReference type="InterPro" id="IPR050659">
    <property type="entry name" value="Peptidase_M24B"/>
</dbReference>
<dbReference type="KEGG" id="ptaw:DW352_04340"/>
<protein>
    <submittedName>
        <fullName evidence="3">Aminopeptidase P family protein</fullName>
    </submittedName>
</protein>
<dbReference type="PANTHER" id="PTHR46112">
    <property type="entry name" value="AMINOPEPTIDASE"/>
    <property type="match status" value="1"/>
</dbReference>
<dbReference type="InterPro" id="IPR000994">
    <property type="entry name" value="Pept_M24"/>
</dbReference>
<keyword evidence="3" id="KW-0645">Protease</keyword>
<dbReference type="OrthoDB" id="9806388at2"/>
<reference evidence="3 4" key="1">
    <citation type="submission" date="2018-07" db="EMBL/GenBank/DDBJ databases">
        <authorList>
            <person name="Quirk P.G."/>
            <person name="Krulwich T.A."/>
        </authorList>
    </citation>
    <scope>NUCLEOTIDE SEQUENCE [LARGE SCALE GENOMIC DNA]</scope>
    <source>
        <strain evidence="3 4">CC-BB4</strain>
    </source>
</reference>
<dbReference type="AlphaFoldDB" id="A0A345ZSB6"/>
<proteinExistence type="predicted"/>
<evidence type="ECO:0000313" key="3">
    <source>
        <dbReference type="EMBL" id="AXK79813.1"/>
    </source>
</evidence>
<organism evidence="3 4">
    <name type="scientific">Pseudolabrys taiwanensis</name>
    <dbReference type="NCBI Taxonomy" id="331696"/>
    <lineage>
        <taxon>Bacteria</taxon>
        <taxon>Pseudomonadati</taxon>
        <taxon>Pseudomonadota</taxon>
        <taxon>Alphaproteobacteria</taxon>
        <taxon>Hyphomicrobiales</taxon>
        <taxon>Xanthobacteraceae</taxon>
        <taxon>Pseudolabrys</taxon>
    </lineage>
</organism>
<dbReference type="Pfam" id="PF01321">
    <property type="entry name" value="Creatinase_N"/>
    <property type="match status" value="1"/>
</dbReference>
<dbReference type="SUPFAM" id="SSF55920">
    <property type="entry name" value="Creatinase/aminopeptidase"/>
    <property type="match status" value="1"/>
</dbReference>
<gene>
    <name evidence="3" type="ORF">DW352_04340</name>
</gene>
<dbReference type="SUPFAM" id="SSF53092">
    <property type="entry name" value="Creatinase/prolidase N-terminal domain"/>
    <property type="match status" value="1"/>
</dbReference>
<feature type="domain" description="Peptidase M24" evidence="1">
    <location>
        <begin position="171"/>
        <end position="377"/>
    </location>
</feature>
<sequence length="395" mass="43289">MNVNASASNGLAIPFDHARLDRLMEAAGIDVVIATSKHNVQYLLGGHRADFFDYMDATGITRYLPVLVYPKGRPEKAAYIGHRLEKFQREVKPMWTPETQTASAGSVDAMQKAVDYMRKAGIAPKRIAAEYGFLPYDAANVLRSAFPDAEWVDALYVLERQRAKKSARELELIKIASEAVIESMKAVIASSTPGTTKADVVEALRREETNRGLTFEYCLITAGTSFNRAPSEQRWEKGDIMSIDSGGNYQGYIGDVCRMAIQGEPDAELQDLLAEIETIQRAAMKPIRAGTLGKEIYAAGEPLCARSPHHNHLDFLAHGMGLVSHEAPRLTSHGPVPYPGDYADEPLEAGMVVSVETTLMHPTRGFIKLEDTVVVTDAGHEVYGEGARGWNRAGP</sequence>
<dbReference type="CDD" id="cd01066">
    <property type="entry name" value="APP_MetAP"/>
    <property type="match status" value="1"/>
</dbReference>
<accession>A0A345ZSB6</accession>
<dbReference type="Proteomes" id="UP000254889">
    <property type="component" value="Chromosome"/>
</dbReference>
<evidence type="ECO:0000313" key="4">
    <source>
        <dbReference type="Proteomes" id="UP000254889"/>
    </source>
</evidence>
<name>A0A345ZSB6_9HYPH</name>
<dbReference type="GO" id="GO:0004177">
    <property type="term" value="F:aminopeptidase activity"/>
    <property type="evidence" value="ECO:0007669"/>
    <property type="project" value="UniProtKB-KW"/>
</dbReference>
<dbReference type="Gene3D" id="3.90.230.10">
    <property type="entry name" value="Creatinase/methionine aminopeptidase superfamily"/>
    <property type="match status" value="1"/>
</dbReference>
<keyword evidence="4" id="KW-1185">Reference proteome</keyword>
<feature type="domain" description="Creatinase N-terminal" evidence="2">
    <location>
        <begin position="18"/>
        <end position="163"/>
    </location>
</feature>
<dbReference type="InterPro" id="IPR036005">
    <property type="entry name" value="Creatinase/aminopeptidase-like"/>
</dbReference>
<dbReference type="Gene3D" id="3.40.350.10">
    <property type="entry name" value="Creatinase/prolidase N-terminal domain"/>
    <property type="match status" value="1"/>
</dbReference>
<keyword evidence="3" id="KW-0031">Aminopeptidase</keyword>
<dbReference type="RefSeq" id="WP_115688858.1">
    <property type="nucleotide sequence ID" value="NZ_CP031417.1"/>
</dbReference>
<evidence type="ECO:0000259" key="2">
    <source>
        <dbReference type="Pfam" id="PF01321"/>
    </source>
</evidence>
<evidence type="ECO:0000259" key="1">
    <source>
        <dbReference type="Pfam" id="PF00557"/>
    </source>
</evidence>
<dbReference type="Pfam" id="PF00557">
    <property type="entry name" value="Peptidase_M24"/>
    <property type="match status" value="1"/>
</dbReference>
<dbReference type="EMBL" id="CP031417">
    <property type="protein sequence ID" value="AXK79813.1"/>
    <property type="molecule type" value="Genomic_DNA"/>
</dbReference>